<keyword evidence="2" id="KW-1185">Reference proteome</keyword>
<organism evidence="1 2">
    <name type="scientific">Helicocarpus griseus UAMH5409</name>
    <dbReference type="NCBI Taxonomy" id="1447875"/>
    <lineage>
        <taxon>Eukaryota</taxon>
        <taxon>Fungi</taxon>
        <taxon>Dikarya</taxon>
        <taxon>Ascomycota</taxon>
        <taxon>Pezizomycotina</taxon>
        <taxon>Eurotiomycetes</taxon>
        <taxon>Eurotiomycetidae</taxon>
        <taxon>Onygenales</taxon>
        <taxon>Ajellomycetaceae</taxon>
        <taxon>Helicocarpus</taxon>
    </lineage>
</organism>
<dbReference type="STRING" id="1447875.A0A2B7XXB4"/>
<dbReference type="EMBL" id="PDNB01000049">
    <property type="protein sequence ID" value="PGH13127.1"/>
    <property type="molecule type" value="Genomic_DNA"/>
</dbReference>
<dbReference type="OrthoDB" id="5428890at2759"/>
<accession>A0A2B7XXB4</accession>
<protein>
    <submittedName>
        <fullName evidence="1">Uncharacterized protein</fullName>
    </submittedName>
</protein>
<gene>
    <name evidence="1" type="ORF">AJ79_03834</name>
</gene>
<comment type="caution">
    <text evidence="1">The sequence shown here is derived from an EMBL/GenBank/DDBJ whole genome shotgun (WGS) entry which is preliminary data.</text>
</comment>
<evidence type="ECO:0000313" key="1">
    <source>
        <dbReference type="EMBL" id="PGH13127.1"/>
    </source>
</evidence>
<reference evidence="1 2" key="1">
    <citation type="submission" date="2017-10" db="EMBL/GenBank/DDBJ databases">
        <title>Comparative genomics in systemic dimorphic fungi from Ajellomycetaceae.</title>
        <authorList>
            <person name="Munoz J.F."/>
            <person name="Mcewen J.G."/>
            <person name="Clay O.K."/>
            <person name="Cuomo C.A."/>
        </authorList>
    </citation>
    <scope>NUCLEOTIDE SEQUENCE [LARGE SCALE GENOMIC DNA]</scope>
    <source>
        <strain evidence="1 2">UAMH5409</strain>
    </source>
</reference>
<name>A0A2B7XXB4_9EURO</name>
<dbReference type="AlphaFoldDB" id="A0A2B7XXB4"/>
<dbReference type="Proteomes" id="UP000223968">
    <property type="component" value="Unassembled WGS sequence"/>
</dbReference>
<proteinExistence type="predicted"/>
<sequence length="137" mass="15705">MIFDHASFLQCQRHAIFPEGFIDEILRTLKLVFPKGHKATAKWDGELATTHGLDPSVPECGYLRANDRHIEHFKYWHDRLVILKQYFDESRPSTLSQWWRDRRNGRAMVHILGGCFGAGSHCFLWLGAKHSGCAAGL</sequence>
<evidence type="ECO:0000313" key="2">
    <source>
        <dbReference type="Proteomes" id="UP000223968"/>
    </source>
</evidence>